<protein>
    <submittedName>
        <fullName evidence="2">Right-handed parallel beta-helix repeat-containing protein</fullName>
    </submittedName>
</protein>
<accession>A0ABT1YSY1</accession>
<feature type="domain" description="Right handed beta helix" evidence="1">
    <location>
        <begin position="296"/>
        <end position="476"/>
    </location>
</feature>
<name>A0ABT1YSY1_9BACL</name>
<evidence type="ECO:0000313" key="3">
    <source>
        <dbReference type="Proteomes" id="UP001300012"/>
    </source>
</evidence>
<dbReference type="Gene3D" id="2.160.20.10">
    <property type="entry name" value="Single-stranded right-handed beta-helix, Pectin lyase-like"/>
    <property type="match status" value="2"/>
</dbReference>
<dbReference type="Pfam" id="PF13229">
    <property type="entry name" value="Beta_helix"/>
    <property type="match status" value="1"/>
</dbReference>
<dbReference type="InterPro" id="IPR012334">
    <property type="entry name" value="Pectin_lyas_fold"/>
</dbReference>
<sequence>MIEVNANLGDLSDVDLTTKLPSNNDSLTYDSKSSKWIPVPVGAGVVSSGPGSTYTIELDRWKINNDGTNSAGTTKGINDALGWAKAQGYNHVFLKSGTYALQADPSTLNCIVLYSNFHFEMENGCVLKLDANSSPYYNIFLLKGLSNTKLTGGKIIGDRPSHIYQIGVKFVRGGVNPDGSLNDDPNFIRSETIDRYANPGLLSKFRLWSIDGVTAPGYNFYQYKDTVSSSTFVNYRNNGLFAPSAPTGRGWFDVIDKANKMVFTINIASSPLTAEQLAQINAKVDNESWTHEWGEGISISGSNYVEISDVEICDCTGDAIITTILDHREDPSLYTQEEMGSHIYIHDCDLHNCRRQGISLAGSNDTYIYNNNIHNIGQADDGTVDGTQPMFGIDIESMWSETNIPTWRPELNQTGFELNTRIYVYNNYIHSNQNGHFVNADGINVTIEGNTFEGWNVGGITSYSANWYVKYLNNTFISTELMVQGDNFVNGADCRGANIKLFDISGAYIQNCHIQNGTFYGYEANGYFGTPAKVDVPSGVFTYTAPHGMGNGAKVCFEQWVGTVPAGISVDKLYYTVNVTSTSFQVAENKSGTPVAITDAGVGGFNISRYNYGRVYISDIVVERDWLDSTTTGETRFNLTLSGGVVKNVTAKNADLTVVAVENYVGRPNTLDEITVIEDTAIFGACILTNGTFIRTKTKAMGGDVYFGQNNPLFSRKVIASNCMFQNVQVRFEGNATNNNSTYLNCIIDKSDNNYSAALTSSYLEDTSIGFHWLTQPNSMTIAKCVFKNVTTATNASTLMIDNTTI</sequence>
<dbReference type="Proteomes" id="UP001300012">
    <property type="component" value="Unassembled WGS sequence"/>
</dbReference>
<dbReference type="InterPro" id="IPR039448">
    <property type="entry name" value="Beta_helix"/>
</dbReference>
<evidence type="ECO:0000313" key="2">
    <source>
        <dbReference type="EMBL" id="MCR8635398.1"/>
    </source>
</evidence>
<gene>
    <name evidence="2" type="ORF">NV381_29765</name>
</gene>
<reference evidence="2 3" key="1">
    <citation type="submission" date="2022-08" db="EMBL/GenBank/DDBJ databases">
        <title>Paenibacillus endoradicis sp. nov., Paenibacillus radicibacter sp. nov and Paenibacillus pararadicis sp. nov., three cold-adapted plant growth-promoting bacteria isolated from root of Larix gmelinii in Great Khingan.</title>
        <authorList>
            <person name="Xue H."/>
        </authorList>
    </citation>
    <scope>NUCLEOTIDE SEQUENCE [LARGE SCALE GENOMIC DNA]</scope>
    <source>
        <strain evidence="2 3">N5-1-1-5</strain>
    </source>
</reference>
<organism evidence="2 3">
    <name type="scientific">Paenibacillus radicis</name>
    <name type="common">ex Xue et al. 2023</name>
    <dbReference type="NCBI Taxonomy" id="2972489"/>
    <lineage>
        <taxon>Bacteria</taxon>
        <taxon>Bacillati</taxon>
        <taxon>Bacillota</taxon>
        <taxon>Bacilli</taxon>
        <taxon>Bacillales</taxon>
        <taxon>Paenibacillaceae</taxon>
        <taxon>Paenibacillus</taxon>
    </lineage>
</organism>
<dbReference type="EMBL" id="JANQBD010000027">
    <property type="protein sequence ID" value="MCR8635398.1"/>
    <property type="molecule type" value="Genomic_DNA"/>
</dbReference>
<dbReference type="SMART" id="SM00710">
    <property type="entry name" value="PbH1"/>
    <property type="match status" value="6"/>
</dbReference>
<dbReference type="SUPFAM" id="SSF51126">
    <property type="entry name" value="Pectin lyase-like"/>
    <property type="match status" value="1"/>
</dbReference>
<dbReference type="RefSeq" id="WP_258216943.1">
    <property type="nucleotide sequence ID" value="NZ_JANQBD010000027.1"/>
</dbReference>
<dbReference type="InterPro" id="IPR006626">
    <property type="entry name" value="PbH1"/>
</dbReference>
<keyword evidence="3" id="KW-1185">Reference proteome</keyword>
<dbReference type="InterPro" id="IPR011050">
    <property type="entry name" value="Pectin_lyase_fold/virulence"/>
</dbReference>
<comment type="caution">
    <text evidence="2">The sequence shown here is derived from an EMBL/GenBank/DDBJ whole genome shotgun (WGS) entry which is preliminary data.</text>
</comment>
<evidence type="ECO:0000259" key="1">
    <source>
        <dbReference type="Pfam" id="PF13229"/>
    </source>
</evidence>
<proteinExistence type="predicted"/>